<name>A0A815R6I4_9BILA</name>
<sequence>MILNHHVLKTLPEYFIATNTEDSTLIDNKSHCAFEILRIHKSESIFQIFKTDVWQQFQNSKSHLYNVIAIIDQLKENKNRKK</sequence>
<reference evidence="1" key="1">
    <citation type="submission" date="2021-02" db="EMBL/GenBank/DDBJ databases">
        <authorList>
            <person name="Nowell W R."/>
        </authorList>
    </citation>
    <scope>NUCLEOTIDE SEQUENCE</scope>
</reference>
<comment type="caution">
    <text evidence="1">The sequence shown here is derived from an EMBL/GenBank/DDBJ whole genome shotgun (WGS) entry which is preliminary data.</text>
</comment>
<accession>A0A815R6I4</accession>
<keyword evidence="2" id="KW-1185">Reference proteome</keyword>
<dbReference type="AlphaFoldDB" id="A0A815R6I4"/>
<dbReference type="Proteomes" id="UP000663832">
    <property type="component" value="Unassembled WGS sequence"/>
</dbReference>
<dbReference type="OrthoDB" id="10020303at2759"/>
<dbReference type="EMBL" id="CAJNOM010000499">
    <property type="protein sequence ID" value="CAF1471723.1"/>
    <property type="molecule type" value="Genomic_DNA"/>
</dbReference>
<organism evidence="1 2">
    <name type="scientific">Adineta steineri</name>
    <dbReference type="NCBI Taxonomy" id="433720"/>
    <lineage>
        <taxon>Eukaryota</taxon>
        <taxon>Metazoa</taxon>
        <taxon>Spiralia</taxon>
        <taxon>Gnathifera</taxon>
        <taxon>Rotifera</taxon>
        <taxon>Eurotatoria</taxon>
        <taxon>Bdelloidea</taxon>
        <taxon>Adinetida</taxon>
        <taxon>Adinetidae</taxon>
        <taxon>Adineta</taxon>
    </lineage>
</organism>
<evidence type="ECO:0000313" key="1">
    <source>
        <dbReference type="EMBL" id="CAF1471723.1"/>
    </source>
</evidence>
<evidence type="ECO:0000313" key="2">
    <source>
        <dbReference type="Proteomes" id="UP000663832"/>
    </source>
</evidence>
<proteinExistence type="predicted"/>
<protein>
    <submittedName>
        <fullName evidence="1">Uncharacterized protein</fullName>
    </submittedName>
</protein>
<gene>
    <name evidence="1" type="ORF">QVE165_LOCUS41638</name>
</gene>